<sequence length="75" mass="8655">MLRLLDCQIARLPDCQIARLPDCQIASGPSMVVSIYGIFIIMMRLKCDQQIKGAAVYYELLLFNIFYVNDVLRNR</sequence>
<evidence type="ECO:0000313" key="1">
    <source>
        <dbReference type="EMBL" id="MDP0588091.1"/>
    </source>
</evidence>
<dbReference type="EMBL" id="JASXSV010000002">
    <property type="protein sequence ID" value="MDP0588091.1"/>
    <property type="molecule type" value="Genomic_DNA"/>
</dbReference>
<proteinExistence type="predicted"/>
<accession>A0AA90SLR2</accession>
<protein>
    <submittedName>
        <fullName evidence="1">Uncharacterized protein</fullName>
    </submittedName>
</protein>
<keyword evidence="2" id="KW-1185">Reference proteome</keyword>
<dbReference type="Proteomes" id="UP001178148">
    <property type="component" value="Unassembled WGS sequence"/>
</dbReference>
<gene>
    <name evidence="1" type="ORF">QS748_02335</name>
</gene>
<organism evidence="1 2">
    <name type="scientific">Candidatus Endonucleibacter bathymodioli</name>
    <dbReference type="NCBI Taxonomy" id="539814"/>
    <lineage>
        <taxon>Bacteria</taxon>
        <taxon>Pseudomonadati</taxon>
        <taxon>Pseudomonadota</taxon>
        <taxon>Gammaproteobacteria</taxon>
        <taxon>Oceanospirillales</taxon>
        <taxon>Endozoicomonadaceae</taxon>
        <taxon>Candidatus Endonucleibacter</taxon>
    </lineage>
</organism>
<evidence type="ECO:0000313" key="2">
    <source>
        <dbReference type="Proteomes" id="UP001178148"/>
    </source>
</evidence>
<comment type="caution">
    <text evidence="1">The sequence shown here is derived from an EMBL/GenBank/DDBJ whole genome shotgun (WGS) entry which is preliminary data.</text>
</comment>
<name>A0AA90SLR2_9GAMM</name>
<dbReference type="AlphaFoldDB" id="A0AA90SLR2"/>
<reference evidence="1 2" key="1">
    <citation type="journal article" date="2023" name="bioRxiv">
        <title>An intranuclear bacterial parasite of deep-sea mussels expresses apoptosis inhibitors acquired from its host.</title>
        <authorList>
            <person name="Gonzalez Porras M.A."/>
            <person name="Assie A."/>
            <person name="Tietjen M."/>
            <person name="Violette M."/>
            <person name="Kleiner M."/>
            <person name="Gruber-Vodicka H."/>
            <person name="Dubilier N."/>
            <person name="Leisch N."/>
        </authorList>
    </citation>
    <scope>NUCLEOTIDE SEQUENCE [LARGE SCALE GENOMIC DNA]</scope>
    <source>
        <strain evidence="1">IAP13</strain>
    </source>
</reference>